<keyword evidence="1" id="KW-0479">Metal-binding</keyword>
<proteinExistence type="inferred from homology"/>
<feature type="domain" description="Calcineurin-like phosphoesterase" evidence="2">
    <location>
        <begin position="1"/>
        <end position="143"/>
    </location>
</feature>
<dbReference type="InterPro" id="IPR024654">
    <property type="entry name" value="Calcineurin-like_PHP_lpxH"/>
</dbReference>
<comment type="similarity">
    <text evidence="1">Belongs to the metallophosphoesterase superfamily. YfcE family.</text>
</comment>
<dbReference type="Pfam" id="PF12850">
    <property type="entry name" value="Metallophos_2"/>
    <property type="match status" value="1"/>
</dbReference>
<dbReference type="EC" id="3.1.4.-" evidence="1"/>
<organism evidence="3 4">
    <name type="scientific">Evansella tamaricis</name>
    <dbReference type="NCBI Taxonomy" id="2069301"/>
    <lineage>
        <taxon>Bacteria</taxon>
        <taxon>Bacillati</taxon>
        <taxon>Bacillota</taxon>
        <taxon>Bacilli</taxon>
        <taxon>Bacillales</taxon>
        <taxon>Bacillaceae</taxon>
        <taxon>Evansella</taxon>
    </lineage>
</organism>
<keyword evidence="4" id="KW-1185">Reference proteome</keyword>
<dbReference type="Proteomes" id="UP000784880">
    <property type="component" value="Unassembled WGS sequence"/>
</dbReference>
<sequence>MKALIMSDSHGWTTEVQQLVKRYENEVDVIIHCGDSELDYHSLELKNIILVRGNCDFGNGFPEEVVKDVKGVRFYVTHGHLLNVKMTEMNLIYKAEETGANVVCFGHTHVPIALQEKRTIIVNPGSMRLPRRVSVGTYVILEDDENKIDVTFYSLAGEKQQELSKTFFK</sequence>
<comment type="caution">
    <text evidence="3">The sequence shown here is derived from an EMBL/GenBank/DDBJ whole genome shotgun (WGS) entry which is preliminary data.</text>
</comment>
<evidence type="ECO:0000313" key="3">
    <source>
        <dbReference type="EMBL" id="MBU9710968.1"/>
    </source>
</evidence>
<dbReference type="InterPro" id="IPR041802">
    <property type="entry name" value="MPP_YfcE"/>
</dbReference>
<comment type="cofactor">
    <cofactor evidence="1">
        <name>a divalent metal cation</name>
        <dbReference type="ChEBI" id="CHEBI:60240"/>
    </cofactor>
</comment>
<dbReference type="EMBL" id="JAHQCS010000056">
    <property type="protein sequence ID" value="MBU9710968.1"/>
    <property type="molecule type" value="Genomic_DNA"/>
</dbReference>
<name>A0ABS6JBA6_9BACI</name>
<dbReference type="NCBIfam" id="TIGR00040">
    <property type="entry name" value="yfcE"/>
    <property type="match status" value="1"/>
</dbReference>
<accession>A0ABS6JBA6</accession>
<dbReference type="CDD" id="cd00841">
    <property type="entry name" value="MPP_YfcE"/>
    <property type="match status" value="1"/>
</dbReference>
<reference evidence="3 4" key="1">
    <citation type="submission" date="2021-06" db="EMBL/GenBank/DDBJ databases">
        <title>Bacillus sp. RD4P76, an endophyte from a halophyte.</title>
        <authorList>
            <person name="Sun J.-Q."/>
        </authorList>
    </citation>
    <scope>NUCLEOTIDE SEQUENCE [LARGE SCALE GENOMIC DNA]</scope>
    <source>
        <strain evidence="3 4">CGMCC 1.15917</strain>
    </source>
</reference>
<protein>
    <recommendedName>
        <fullName evidence="1">Phosphoesterase</fullName>
        <ecNumber evidence="1">3.1.4.-</ecNumber>
    </recommendedName>
</protein>
<evidence type="ECO:0000259" key="2">
    <source>
        <dbReference type="Pfam" id="PF12850"/>
    </source>
</evidence>
<dbReference type="PANTHER" id="PTHR11124">
    <property type="entry name" value="VACUOLAR SORTING PROTEIN VPS29"/>
    <property type="match status" value="1"/>
</dbReference>
<evidence type="ECO:0000256" key="1">
    <source>
        <dbReference type="RuleBase" id="RU362039"/>
    </source>
</evidence>
<dbReference type="InterPro" id="IPR000979">
    <property type="entry name" value="Phosphodiesterase_MJ0936/Vps29"/>
</dbReference>
<gene>
    <name evidence="3" type="ORF">KS419_04355</name>
</gene>
<evidence type="ECO:0000313" key="4">
    <source>
        <dbReference type="Proteomes" id="UP000784880"/>
    </source>
</evidence>